<organism evidence="2 3">
    <name type="scientific">Cladophialophora bantiana (strain ATCC 10958 / CBS 173.52 / CDC B-1940 / NIH 8579)</name>
    <name type="common">Xylohypha bantiana</name>
    <dbReference type="NCBI Taxonomy" id="1442370"/>
    <lineage>
        <taxon>Eukaryota</taxon>
        <taxon>Fungi</taxon>
        <taxon>Dikarya</taxon>
        <taxon>Ascomycota</taxon>
        <taxon>Pezizomycotina</taxon>
        <taxon>Eurotiomycetes</taxon>
        <taxon>Chaetothyriomycetidae</taxon>
        <taxon>Chaetothyriales</taxon>
        <taxon>Herpotrichiellaceae</taxon>
        <taxon>Cladophialophora</taxon>
    </lineage>
</organism>
<dbReference type="Proteomes" id="UP000053789">
    <property type="component" value="Unassembled WGS sequence"/>
</dbReference>
<dbReference type="HOGENOM" id="CLU_024395_0_1_1"/>
<evidence type="ECO:0000313" key="2">
    <source>
        <dbReference type="EMBL" id="KIW88304.1"/>
    </source>
</evidence>
<dbReference type="Gene3D" id="1.25.40.10">
    <property type="entry name" value="Tetratricopeptide repeat domain"/>
    <property type="match status" value="1"/>
</dbReference>
<dbReference type="OrthoDB" id="629492at2759"/>
<dbReference type="RefSeq" id="XP_016614973.1">
    <property type="nucleotide sequence ID" value="XM_016768586.1"/>
</dbReference>
<dbReference type="Gene3D" id="3.80.10.10">
    <property type="entry name" value="Ribonuclease Inhibitor"/>
    <property type="match status" value="1"/>
</dbReference>
<dbReference type="InterPro" id="IPR036047">
    <property type="entry name" value="F-box-like_dom_sf"/>
</dbReference>
<dbReference type="Pfam" id="PF00646">
    <property type="entry name" value="F-box"/>
    <property type="match status" value="1"/>
</dbReference>
<keyword evidence="3" id="KW-1185">Reference proteome</keyword>
<dbReference type="PROSITE" id="PS50181">
    <property type="entry name" value="FBOX"/>
    <property type="match status" value="1"/>
</dbReference>
<dbReference type="SUPFAM" id="SSF48452">
    <property type="entry name" value="TPR-like"/>
    <property type="match status" value="1"/>
</dbReference>
<dbReference type="InterPro" id="IPR011990">
    <property type="entry name" value="TPR-like_helical_dom_sf"/>
</dbReference>
<accession>A0A0D2HUU0</accession>
<dbReference type="EMBL" id="KN846999">
    <property type="protein sequence ID" value="KIW88304.1"/>
    <property type="molecule type" value="Genomic_DNA"/>
</dbReference>
<proteinExistence type="predicted"/>
<evidence type="ECO:0000313" key="3">
    <source>
        <dbReference type="Proteomes" id="UP000053789"/>
    </source>
</evidence>
<gene>
    <name evidence="2" type="ORF">Z519_10871</name>
</gene>
<sequence length="563" mass="63540">MALGHSPKRVKPLLEDCLEAARRRDYTVALTAVNGALRVFDTDKSIPLIQILEHRVAVYLRLDRLDQALKDAKAMIRLDPTDARGYIRAGVIERRKNNKIAAMRYLEYGLKKVPDSDANHGLLVKEMKETADQMRTEIVLSQAKDPLVVLPLEVIELILSFLDYRSNIRLLRVSKSWNKIVSSSHPLVDTLAFPNPTKQITPKSLITALKRCQTLKTVKVSRLPGPTAEYLAQTLSHWEKFPALQYFEWRDAKFYPCLLPMTQYDLRVIIVECSNAPTPIGWIRTVLQSCRSLEIAKFQNVRGRFAAEASLNSSSLRELELHSTNCTSLAFDRLSLQFPQLKVLSCKGITYESTSTSSGTLDLSHMTKLRSLDILESRLLRVSLPTSLRQLSLVSCIFLAQHMDHAFCPALNELQELRVLNCNYFPLFVLSSVQKTSPGKLSKCSVTVNEDIAHQVVNMMSMPWFQSLKYLRIVNANFISPAAFAYIKNCSALEELCFEQAGAIGVFVSDLIRETGRLRKVTLLHCPNVARDIIPWAKERGVEVEIHQGDVPAGNGRRVVESY</sequence>
<feature type="domain" description="F-box" evidence="1">
    <location>
        <begin position="144"/>
        <end position="191"/>
    </location>
</feature>
<dbReference type="GeneID" id="27703799"/>
<protein>
    <recommendedName>
        <fullName evidence="1">F-box domain-containing protein</fullName>
    </recommendedName>
</protein>
<dbReference type="SUPFAM" id="SSF52047">
    <property type="entry name" value="RNI-like"/>
    <property type="match status" value="1"/>
</dbReference>
<reference evidence="2" key="1">
    <citation type="submission" date="2015-01" db="EMBL/GenBank/DDBJ databases">
        <title>The Genome Sequence of Cladophialophora bantiana CBS 173.52.</title>
        <authorList>
            <consortium name="The Broad Institute Genomics Platform"/>
            <person name="Cuomo C."/>
            <person name="de Hoog S."/>
            <person name="Gorbushina A."/>
            <person name="Stielow B."/>
            <person name="Teixiera M."/>
            <person name="Abouelleil A."/>
            <person name="Chapman S.B."/>
            <person name="Priest M."/>
            <person name="Young S.K."/>
            <person name="Wortman J."/>
            <person name="Nusbaum C."/>
            <person name="Birren B."/>
        </authorList>
    </citation>
    <scope>NUCLEOTIDE SEQUENCE [LARGE SCALE GENOMIC DNA]</scope>
    <source>
        <strain evidence="2">CBS 173.52</strain>
    </source>
</reference>
<evidence type="ECO:0000259" key="1">
    <source>
        <dbReference type="PROSITE" id="PS50181"/>
    </source>
</evidence>
<dbReference type="Gene3D" id="1.20.1280.50">
    <property type="match status" value="1"/>
</dbReference>
<dbReference type="AlphaFoldDB" id="A0A0D2HUU0"/>
<dbReference type="SMART" id="SM00256">
    <property type="entry name" value="FBOX"/>
    <property type="match status" value="1"/>
</dbReference>
<dbReference type="SUPFAM" id="SSF81383">
    <property type="entry name" value="F-box domain"/>
    <property type="match status" value="1"/>
</dbReference>
<dbReference type="InterPro" id="IPR001810">
    <property type="entry name" value="F-box_dom"/>
</dbReference>
<name>A0A0D2HUU0_CLAB1</name>
<dbReference type="VEuPathDB" id="FungiDB:Z519_10871"/>
<dbReference type="InterPro" id="IPR032675">
    <property type="entry name" value="LRR_dom_sf"/>
</dbReference>